<evidence type="ECO:0000256" key="1">
    <source>
        <dbReference type="SAM" id="MobiDB-lite"/>
    </source>
</evidence>
<name>H8Z9D0_NEMA1</name>
<dbReference type="SUPFAM" id="SSF47923">
    <property type="entry name" value="Ypt/Rab-GAP domain of gyp1p"/>
    <property type="match status" value="2"/>
</dbReference>
<dbReference type="Proteomes" id="UP000005622">
    <property type="component" value="Unassembled WGS sequence"/>
</dbReference>
<dbReference type="Gene3D" id="1.10.472.80">
    <property type="entry name" value="Ypt/Rab-GAP domain of gyp1p, domain 3"/>
    <property type="match status" value="1"/>
</dbReference>
<reference evidence="3" key="1">
    <citation type="submission" date="2011-03" db="EMBL/GenBank/DDBJ databases">
        <title>The Genome Sequence of Nematocida sp1 strain ERTm2.</title>
        <authorList>
            <consortium name="The Broad Institute Genome Sequencing Platform"/>
            <consortium name="The Broad Institute Genome Sequencing Center for Infectious Disease"/>
            <person name="Cuomo C."/>
            <person name="Troemel E."/>
            <person name="Young S.K."/>
            <person name="Zeng Q."/>
            <person name="Gargeya S."/>
            <person name="Fitzgerald M."/>
            <person name="Haas B."/>
            <person name="Abouelleil A."/>
            <person name="Alvarado L."/>
            <person name="Arachchi H.M."/>
            <person name="Berlin A."/>
            <person name="Brown A."/>
            <person name="Chapman S.B."/>
            <person name="Chen Z."/>
            <person name="Dunbar C."/>
            <person name="Freedman E."/>
            <person name="Gearin G."/>
            <person name="Gellesch M."/>
            <person name="Goldberg J."/>
            <person name="Griggs A."/>
            <person name="Gujja S."/>
            <person name="Heilman E.R."/>
            <person name="Heiman D."/>
            <person name="Howarth C."/>
            <person name="Larson L."/>
            <person name="Lui A."/>
            <person name="MacDonald P.J.P."/>
            <person name="Mehta T."/>
            <person name="Montmayeur A."/>
            <person name="Murphy C."/>
            <person name="Neiman D."/>
            <person name="Pearson M."/>
            <person name="Priest M."/>
            <person name="Roberts A."/>
            <person name="Saif S."/>
            <person name="Shea T."/>
            <person name="Shenoy N."/>
            <person name="Sisk P."/>
            <person name="Stolte C."/>
            <person name="Sykes S."/>
            <person name="White J."/>
            <person name="Yandava C."/>
            <person name="Wortman J."/>
            <person name="Nusbaum C."/>
            <person name="Birren B."/>
        </authorList>
    </citation>
    <scope>NUCLEOTIDE SEQUENCE</scope>
    <source>
        <strain evidence="3">ERTm2</strain>
    </source>
</reference>
<dbReference type="InterPro" id="IPR035969">
    <property type="entry name" value="Rab-GAP_TBC_sf"/>
</dbReference>
<dbReference type="PANTHER" id="PTHR47219:SF9">
    <property type="entry name" value="GTPASE ACTIVATING PROTEIN AND CENTROSOME-ASSOCIATED, ISOFORM B"/>
    <property type="match status" value="1"/>
</dbReference>
<dbReference type="EMBL" id="JH604633">
    <property type="protein sequence ID" value="EHY66561.1"/>
    <property type="molecule type" value="Genomic_DNA"/>
</dbReference>
<dbReference type="PANTHER" id="PTHR47219">
    <property type="entry name" value="RAB GTPASE-ACTIVATING PROTEIN 1-LIKE"/>
    <property type="match status" value="1"/>
</dbReference>
<evidence type="ECO:0000313" key="3">
    <source>
        <dbReference type="EMBL" id="EHY66561.1"/>
    </source>
</evidence>
<proteinExistence type="predicted"/>
<dbReference type="AlphaFoldDB" id="H8Z9D0"/>
<dbReference type="PROSITE" id="PS50086">
    <property type="entry name" value="TBC_RABGAP"/>
    <property type="match status" value="1"/>
</dbReference>
<accession>H8Z9D0</accession>
<dbReference type="HOGENOM" id="CLU_392822_0_0_1"/>
<dbReference type="Pfam" id="PF00566">
    <property type="entry name" value="RabGAP-TBC"/>
    <property type="match status" value="1"/>
</dbReference>
<dbReference type="STRING" id="944018.H8Z9D0"/>
<evidence type="ECO:0000259" key="2">
    <source>
        <dbReference type="PROSITE" id="PS50086"/>
    </source>
</evidence>
<feature type="region of interest" description="Disordered" evidence="1">
    <location>
        <begin position="25"/>
        <end position="59"/>
    </location>
</feature>
<protein>
    <recommendedName>
        <fullName evidence="2">Rab-GAP TBC domain-containing protein</fullName>
    </recommendedName>
</protein>
<dbReference type="Gene3D" id="1.10.8.270">
    <property type="entry name" value="putative rabgap domain of human tbc1 domain family member 14 like domains"/>
    <property type="match status" value="1"/>
</dbReference>
<dbReference type="InterPro" id="IPR050302">
    <property type="entry name" value="Rab_GAP_TBC_domain"/>
</dbReference>
<dbReference type="GO" id="GO:0031267">
    <property type="term" value="F:small GTPase binding"/>
    <property type="evidence" value="ECO:0007669"/>
    <property type="project" value="TreeGrafter"/>
</dbReference>
<dbReference type="GO" id="GO:0005096">
    <property type="term" value="F:GTPase activator activity"/>
    <property type="evidence" value="ECO:0007669"/>
    <property type="project" value="TreeGrafter"/>
</dbReference>
<feature type="domain" description="Rab-GAP TBC" evidence="2">
    <location>
        <begin position="437"/>
        <end position="620"/>
    </location>
</feature>
<feature type="compositionally biased region" description="Basic and acidic residues" evidence="1">
    <location>
        <begin position="36"/>
        <end position="45"/>
    </location>
</feature>
<organism evidence="3">
    <name type="scientific">Nematocida ausubeli (strain ATCC PRA-371 / ERTm2)</name>
    <name type="common">Nematode killer fungus</name>
    <dbReference type="NCBI Taxonomy" id="1913371"/>
    <lineage>
        <taxon>Eukaryota</taxon>
        <taxon>Fungi</taxon>
        <taxon>Fungi incertae sedis</taxon>
        <taxon>Microsporidia</taxon>
        <taxon>Nematocida</taxon>
    </lineage>
</organism>
<dbReference type="InterPro" id="IPR000195">
    <property type="entry name" value="Rab-GAP-TBC_dom"/>
</dbReference>
<dbReference type="SMART" id="SM00164">
    <property type="entry name" value="TBC"/>
    <property type="match status" value="1"/>
</dbReference>
<sequence length="702" mass="80288">MWIEVYAQGKFIIEKKIEEALVETKSQKTAGHRKDKNSAESDITIHGHKRREPANYESEESEEINYKTVREYIIDRKIGRYRLVDKSISGAERVICGSWSFNRLAKWIEEGAPDFFQSLSFGMCIGSYIKAYESSRTVVLLGTRSIGIFGIGEHIVIKYEAVREIKKGNHMEISYIESVGGADSADHEQVACYRDGPEQMYASNLVSERHCALADEQTIPETAGSAGEDIKNGAEELSTESKKKESGFLYKKVCLCLFPELDEEIMQLALSPREEIQTYADLLRQRICERLCSTIPLYNQRINCIAMHSTGTVSITNNFLIIKEDQKCLAIPLCMIRKAEITKGWNIVLRVTDANHREFEMYLVDNEELSIDSILLNIAKEDPRFKSAYFSILLDILQNSKIMNCDLDSTSGNWSMGRCSEYRIYMCMKTNSAMSISVQGQERPFIWFGCFCLCGIVNNPGLFEMSIEKSKTTYFTSYDQIDKDIQRSIYEDVPSEVYAGLKRVMYAFTAYNNNEYLQSHSMVGGILYRILGESGCFYSLVHIFTRILPDYTGPEIYGMHRDVAVFIEFAKEKCPGLCDSLVSKEIELKILVTPWILSLFSTFFQRKHIEVIFDYLAYYGAVFLFKLSLALLERMYLGISRSNQTGSMLKISAEYFFNNTSLPSISDEEFSLLIEIAKADKIVTPANVLYKRQQYELAHRKN</sequence>
<gene>
    <name evidence="3" type="ORF">NERG_00201</name>
</gene>